<proteinExistence type="predicted"/>
<feature type="chain" id="PRO_5042277428" evidence="1">
    <location>
        <begin position="20"/>
        <end position="162"/>
    </location>
</feature>
<organism evidence="2 3">
    <name type="scientific">Penicillium daleae</name>
    <dbReference type="NCBI Taxonomy" id="63821"/>
    <lineage>
        <taxon>Eukaryota</taxon>
        <taxon>Fungi</taxon>
        <taxon>Dikarya</taxon>
        <taxon>Ascomycota</taxon>
        <taxon>Pezizomycotina</taxon>
        <taxon>Eurotiomycetes</taxon>
        <taxon>Eurotiomycetidae</taxon>
        <taxon>Eurotiales</taxon>
        <taxon>Aspergillaceae</taxon>
        <taxon>Penicillium</taxon>
    </lineage>
</organism>
<dbReference type="AlphaFoldDB" id="A0AAD6BUX0"/>
<evidence type="ECO:0000313" key="3">
    <source>
        <dbReference type="Proteomes" id="UP001213681"/>
    </source>
</evidence>
<feature type="signal peptide" evidence="1">
    <location>
        <begin position="1"/>
        <end position="19"/>
    </location>
</feature>
<dbReference type="Proteomes" id="UP001213681">
    <property type="component" value="Unassembled WGS sequence"/>
</dbReference>
<name>A0AAD6BUX0_9EURO</name>
<keyword evidence="3" id="KW-1185">Reference proteome</keyword>
<dbReference type="GeneID" id="81605272"/>
<dbReference type="RefSeq" id="XP_056759783.1">
    <property type="nucleotide sequence ID" value="XM_056915029.1"/>
</dbReference>
<sequence>MHFSLLALSAAIALPLVSGSNLPGLSATQSKHAQDIIAEAKREGLGLHGCTAGIATALVESNILIYANRGVPSSLNYPHDAIGSDNDSVGIFQQRAMYYPDIAADMDAAKSAAQFFKRMKGVSGWKSMAVGTLCQQVQGSAYPTRYGEHVSEAENICKAGGI</sequence>
<dbReference type="EMBL" id="JAPVEA010000009">
    <property type="protein sequence ID" value="KAJ5432491.1"/>
    <property type="molecule type" value="Genomic_DNA"/>
</dbReference>
<reference evidence="2" key="1">
    <citation type="submission" date="2022-12" db="EMBL/GenBank/DDBJ databases">
        <authorList>
            <person name="Petersen C."/>
        </authorList>
    </citation>
    <scope>NUCLEOTIDE SEQUENCE</scope>
    <source>
        <strain evidence="2">IBT 16125</strain>
    </source>
</reference>
<comment type="caution">
    <text evidence="2">The sequence shown here is derived from an EMBL/GenBank/DDBJ whole genome shotgun (WGS) entry which is preliminary data.</text>
</comment>
<accession>A0AAD6BUX0</accession>
<keyword evidence="1" id="KW-0732">Signal</keyword>
<evidence type="ECO:0000256" key="1">
    <source>
        <dbReference type="SAM" id="SignalP"/>
    </source>
</evidence>
<reference evidence="2" key="2">
    <citation type="journal article" date="2023" name="IMA Fungus">
        <title>Comparative genomic study of the Penicillium genus elucidates a diverse pangenome and 15 lateral gene transfer events.</title>
        <authorList>
            <person name="Petersen C."/>
            <person name="Sorensen T."/>
            <person name="Nielsen M.R."/>
            <person name="Sondergaard T.E."/>
            <person name="Sorensen J.L."/>
            <person name="Fitzpatrick D.A."/>
            <person name="Frisvad J.C."/>
            <person name="Nielsen K.L."/>
        </authorList>
    </citation>
    <scope>NUCLEOTIDE SEQUENCE</scope>
    <source>
        <strain evidence="2">IBT 16125</strain>
    </source>
</reference>
<protein>
    <submittedName>
        <fullName evidence="2">Uncharacterized protein</fullName>
    </submittedName>
</protein>
<gene>
    <name evidence="2" type="ORF">N7458_011647</name>
</gene>
<evidence type="ECO:0000313" key="2">
    <source>
        <dbReference type="EMBL" id="KAJ5432491.1"/>
    </source>
</evidence>